<dbReference type="Proteomes" id="UP000000268">
    <property type="component" value="Plasmid pREB8"/>
</dbReference>
<dbReference type="RefSeq" id="WP_012168492.1">
    <property type="nucleotide sequence ID" value="NC_009933.1"/>
</dbReference>
<gene>
    <name evidence="2" type="ordered locus">AM1_H0083</name>
</gene>
<evidence type="ECO:0000256" key="1">
    <source>
        <dbReference type="SAM" id="MobiDB-lite"/>
    </source>
</evidence>
<evidence type="ECO:0000313" key="3">
    <source>
        <dbReference type="Proteomes" id="UP000000268"/>
    </source>
</evidence>
<protein>
    <submittedName>
        <fullName evidence="2">Uncharacterized protein</fullName>
    </submittedName>
</protein>
<feature type="region of interest" description="Disordered" evidence="1">
    <location>
        <begin position="1"/>
        <end position="71"/>
    </location>
</feature>
<geneLocation type="plasmid" evidence="2 3">
    <name>pREB8</name>
</geneLocation>
<proteinExistence type="predicted"/>
<sequence>MNPKLVSLKPKPTISSTGKPPINIESNPAYSDKTAFPTIARKDDQPVRRKPSPDVGTDERKRESAPIHIHREPDFVRRTQRGYTARETPGRVRPPRVSRAFESKFHALERRQKNLVQQTKQKGQLEYLTVSISNSGKFWITVEITGKPFITIPFETPEFCYECALELEDTFDVLQVIKLRPGETMERIEEMIGVWLDRERVAMSWG</sequence>
<reference evidence="2 3" key="1">
    <citation type="journal article" date="2008" name="Proc. Natl. Acad. Sci. U.S.A.">
        <title>Niche adaptation and genome expansion in the chlorophyll d-producing cyanobacterium Acaryochloris marina.</title>
        <authorList>
            <person name="Swingley W.D."/>
            <person name="Chen M."/>
            <person name="Cheung P.C."/>
            <person name="Conrad A.L."/>
            <person name="Dejesa L.C."/>
            <person name="Hao J."/>
            <person name="Honchak B.M."/>
            <person name="Karbach L.E."/>
            <person name="Kurdoglu A."/>
            <person name="Lahiri S."/>
            <person name="Mastrian S.D."/>
            <person name="Miyashita H."/>
            <person name="Page L."/>
            <person name="Ramakrishna P."/>
            <person name="Satoh S."/>
            <person name="Sattley W.M."/>
            <person name="Shimada Y."/>
            <person name="Taylor H.L."/>
            <person name="Tomo T."/>
            <person name="Tsuchiya T."/>
            <person name="Wang Z.T."/>
            <person name="Raymond J."/>
            <person name="Mimuro M."/>
            <person name="Blankenship R.E."/>
            <person name="Touchman J.W."/>
        </authorList>
    </citation>
    <scope>NUCLEOTIDE SEQUENCE [LARGE SCALE GENOMIC DNA]</scope>
    <source>
        <strain evidence="3">MBIC 11017</strain>
        <plasmid evidence="3">Plasmid pREB8</plasmid>
    </source>
</reference>
<dbReference type="EMBL" id="CP000845">
    <property type="protein sequence ID" value="ABW33433.1"/>
    <property type="molecule type" value="Genomic_DNA"/>
</dbReference>
<feature type="compositionally biased region" description="Polar residues" evidence="1">
    <location>
        <begin position="13"/>
        <end position="29"/>
    </location>
</feature>
<dbReference type="OrthoDB" id="169703at1117"/>
<feature type="compositionally biased region" description="Basic and acidic residues" evidence="1">
    <location>
        <begin position="57"/>
        <end position="71"/>
    </location>
</feature>
<dbReference type="HOGENOM" id="CLU_115259_0_0_3"/>
<accession>A8ZQZ7</accession>
<name>A8ZQZ7_ACAM1</name>
<dbReference type="AlphaFoldDB" id="A8ZQZ7"/>
<keyword evidence="3" id="KW-1185">Reference proteome</keyword>
<evidence type="ECO:0000313" key="2">
    <source>
        <dbReference type="EMBL" id="ABW33433.1"/>
    </source>
</evidence>
<dbReference type="KEGG" id="amr:AM1_H0083"/>
<keyword evidence="2" id="KW-0614">Plasmid</keyword>
<organism evidence="2 3">
    <name type="scientific">Acaryochloris marina (strain MBIC 11017)</name>
    <dbReference type="NCBI Taxonomy" id="329726"/>
    <lineage>
        <taxon>Bacteria</taxon>
        <taxon>Bacillati</taxon>
        <taxon>Cyanobacteriota</taxon>
        <taxon>Cyanophyceae</taxon>
        <taxon>Acaryochloridales</taxon>
        <taxon>Acaryochloridaceae</taxon>
        <taxon>Acaryochloris</taxon>
    </lineage>
</organism>